<dbReference type="RefSeq" id="WP_128465177.1">
    <property type="nucleotide sequence ID" value="NZ_CP035108.1"/>
</dbReference>
<keyword evidence="5" id="KW-0804">Transcription</keyword>
<dbReference type="Pfam" id="PF00072">
    <property type="entry name" value="Response_reg"/>
    <property type="match status" value="1"/>
</dbReference>
<dbReference type="PANTHER" id="PTHR48111:SF1">
    <property type="entry name" value="TWO-COMPONENT RESPONSE REGULATOR ORR33"/>
    <property type="match status" value="1"/>
</dbReference>
<dbReference type="OrthoDB" id="9808843at2"/>
<dbReference type="GO" id="GO:0000156">
    <property type="term" value="F:phosphorelay response regulator activity"/>
    <property type="evidence" value="ECO:0007669"/>
    <property type="project" value="TreeGrafter"/>
</dbReference>
<dbReference type="SMART" id="SM00448">
    <property type="entry name" value="REC"/>
    <property type="match status" value="1"/>
</dbReference>
<evidence type="ECO:0000256" key="2">
    <source>
        <dbReference type="ARBA" id="ARBA00023012"/>
    </source>
</evidence>
<gene>
    <name evidence="8" type="ORF">EP073_00275</name>
</gene>
<protein>
    <submittedName>
        <fullName evidence="8">Response regulator</fullName>
    </submittedName>
</protein>
<name>A0A410JUM8_9BACT</name>
<evidence type="ECO:0000256" key="5">
    <source>
        <dbReference type="ARBA" id="ARBA00023163"/>
    </source>
</evidence>
<keyword evidence="1 6" id="KW-0597">Phosphoprotein</keyword>
<evidence type="ECO:0000256" key="4">
    <source>
        <dbReference type="ARBA" id="ARBA00023125"/>
    </source>
</evidence>
<dbReference type="GO" id="GO:0006355">
    <property type="term" value="P:regulation of DNA-templated transcription"/>
    <property type="evidence" value="ECO:0007669"/>
    <property type="project" value="TreeGrafter"/>
</dbReference>
<accession>A0A410JUM8</accession>
<sequence>MKKKILIVEDNRYEREGLASLLSEQNYDVDTVENGRFALDKLHETEFDLVVTDLMMPATDGLQFLHKLRSNGSSMPVLVITGNENMQNMLSAYQLGALDVIYKPFQFSELMDVIKRVIPV</sequence>
<dbReference type="Proteomes" id="UP000287502">
    <property type="component" value="Chromosome"/>
</dbReference>
<keyword evidence="2" id="KW-0902">Two-component regulatory system</keyword>
<evidence type="ECO:0000259" key="7">
    <source>
        <dbReference type="PROSITE" id="PS50110"/>
    </source>
</evidence>
<organism evidence="8 9">
    <name type="scientific">Geovibrio thiophilus</name>
    <dbReference type="NCBI Taxonomy" id="139438"/>
    <lineage>
        <taxon>Bacteria</taxon>
        <taxon>Pseudomonadati</taxon>
        <taxon>Deferribacterota</taxon>
        <taxon>Deferribacteres</taxon>
        <taxon>Deferribacterales</taxon>
        <taxon>Geovibrionaceae</taxon>
        <taxon>Geovibrio</taxon>
    </lineage>
</organism>
<dbReference type="GO" id="GO:0000976">
    <property type="term" value="F:transcription cis-regulatory region binding"/>
    <property type="evidence" value="ECO:0007669"/>
    <property type="project" value="TreeGrafter"/>
</dbReference>
<dbReference type="GO" id="GO:0032993">
    <property type="term" value="C:protein-DNA complex"/>
    <property type="evidence" value="ECO:0007669"/>
    <property type="project" value="TreeGrafter"/>
</dbReference>
<dbReference type="InterPro" id="IPR001789">
    <property type="entry name" value="Sig_transdc_resp-reg_receiver"/>
</dbReference>
<dbReference type="PANTHER" id="PTHR48111">
    <property type="entry name" value="REGULATOR OF RPOS"/>
    <property type="match status" value="1"/>
</dbReference>
<dbReference type="PROSITE" id="PS50110">
    <property type="entry name" value="RESPONSE_REGULATORY"/>
    <property type="match status" value="1"/>
</dbReference>
<keyword evidence="4" id="KW-0238">DNA-binding</keyword>
<reference evidence="8 9" key="1">
    <citation type="submission" date="2019-01" db="EMBL/GenBank/DDBJ databases">
        <title>Geovibrio thiophilus DSM 11263, complete genome.</title>
        <authorList>
            <person name="Spring S."/>
            <person name="Bunk B."/>
            <person name="Sproer C."/>
        </authorList>
    </citation>
    <scope>NUCLEOTIDE SEQUENCE [LARGE SCALE GENOMIC DNA]</scope>
    <source>
        <strain evidence="8 9">DSM 11263</strain>
    </source>
</reference>
<feature type="domain" description="Response regulatory" evidence="7">
    <location>
        <begin position="4"/>
        <end position="118"/>
    </location>
</feature>
<dbReference type="AlphaFoldDB" id="A0A410JUM8"/>
<dbReference type="KEGG" id="gtl:EP073_00275"/>
<keyword evidence="9" id="KW-1185">Reference proteome</keyword>
<dbReference type="EMBL" id="CP035108">
    <property type="protein sequence ID" value="QAR31890.1"/>
    <property type="molecule type" value="Genomic_DNA"/>
</dbReference>
<dbReference type="Gene3D" id="3.40.50.2300">
    <property type="match status" value="1"/>
</dbReference>
<evidence type="ECO:0000313" key="9">
    <source>
        <dbReference type="Proteomes" id="UP000287502"/>
    </source>
</evidence>
<dbReference type="GO" id="GO:0005829">
    <property type="term" value="C:cytosol"/>
    <property type="evidence" value="ECO:0007669"/>
    <property type="project" value="TreeGrafter"/>
</dbReference>
<dbReference type="CDD" id="cd00156">
    <property type="entry name" value="REC"/>
    <property type="match status" value="1"/>
</dbReference>
<keyword evidence="3" id="KW-0805">Transcription regulation</keyword>
<evidence type="ECO:0000256" key="3">
    <source>
        <dbReference type="ARBA" id="ARBA00023015"/>
    </source>
</evidence>
<feature type="modified residue" description="4-aspartylphosphate" evidence="6">
    <location>
        <position position="53"/>
    </location>
</feature>
<dbReference type="InterPro" id="IPR011006">
    <property type="entry name" value="CheY-like_superfamily"/>
</dbReference>
<proteinExistence type="predicted"/>
<dbReference type="SUPFAM" id="SSF52172">
    <property type="entry name" value="CheY-like"/>
    <property type="match status" value="1"/>
</dbReference>
<evidence type="ECO:0000256" key="6">
    <source>
        <dbReference type="PROSITE-ProRule" id="PRU00169"/>
    </source>
</evidence>
<evidence type="ECO:0000313" key="8">
    <source>
        <dbReference type="EMBL" id="QAR31890.1"/>
    </source>
</evidence>
<dbReference type="InterPro" id="IPR039420">
    <property type="entry name" value="WalR-like"/>
</dbReference>
<evidence type="ECO:0000256" key="1">
    <source>
        <dbReference type="ARBA" id="ARBA00022553"/>
    </source>
</evidence>